<comment type="similarity">
    <text evidence="3 8 9">Belongs to the peptidase S33 family.</text>
</comment>
<evidence type="ECO:0000256" key="7">
    <source>
        <dbReference type="ARBA" id="ARBA00022801"/>
    </source>
</evidence>
<dbReference type="PRINTS" id="PR00793">
    <property type="entry name" value="PROAMNOPTASE"/>
</dbReference>
<protein>
    <recommendedName>
        <fullName evidence="8 9">Proline iminopeptidase</fullName>
        <shortName evidence="8">PIP</shortName>
        <ecNumber evidence="8 9">3.4.11.5</ecNumber>
    </recommendedName>
    <alternativeName>
        <fullName evidence="8">Prolyl aminopeptidase</fullName>
    </alternativeName>
</protein>
<gene>
    <name evidence="11" type="primary">pip_2</name>
    <name evidence="11" type="ORF">GCM10022247_25550</name>
</gene>
<keyword evidence="7 8" id="KW-0378">Hydrolase</keyword>
<dbReference type="NCBIfam" id="TIGR01249">
    <property type="entry name" value="pro_imino_pep_1"/>
    <property type="match status" value="1"/>
</dbReference>
<dbReference type="PANTHER" id="PTHR43722">
    <property type="entry name" value="PROLINE IMINOPEPTIDASE"/>
    <property type="match status" value="1"/>
</dbReference>
<keyword evidence="12" id="KW-1185">Reference proteome</keyword>
<keyword evidence="5 8" id="KW-0963">Cytoplasm</keyword>
<evidence type="ECO:0000256" key="3">
    <source>
        <dbReference type="ARBA" id="ARBA00010088"/>
    </source>
</evidence>
<evidence type="ECO:0000256" key="5">
    <source>
        <dbReference type="ARBA" id="ARBA00022490"/>
    </source>
</evidence>
<proteinExistence type="inferred from homology"/>
<dbReference type="InterPro" id="IPR002410">
    <property type="entry name" value="Peptidase_S33"/>
</dbReference>
<dbReference type="Proteomes" id="UP001501747">
    <property type="component" value="Unassembled WGS sequence"/>
</dbReference>
<comment type="caution">
    <text evidence="11">The sequence shown here is derived from an EMBL/GenBank/DDBJ whole genome shotgun (WGS) entry which is preliminary data.</text>
</comment>
<accession>A0ABP7RX73</accession>
<dbReference type="EC" id="3.4.11.5" evidence="8 9"/>
<dbReference type="InterPro" id="IPR029058">
    <property type="entry name" value="AB_hydrolase_fold"/>
</dbReference>
<evidence type="ECO:0000256" key="9">
    <source>
        <dbReference type="RuleBase" id="RU003421"/>
    </source>
</evidence>
<name>A0ABP7RX73_9PSEU</name>
<feature type="domain" description="AB hydrolase-1" evidence="10">
    <location>
        <begin position="45"/>
        <end position="303"/>
    </location>
</feature>
<comment type="catalytic activity">
    <reaction evidence="1 8 9">
        <text>Release of N-terminal proline from a peptide.</text>
        <dbReference type="EC" id="3.4.11.5"/>
    </reaction>
</comment>
<evidence type="ECO:0000313" key="11">
    <source>
        <dbReference type="EMBL" id="GAA4003545.1"/>
    </source>
</evidence>
<dbReference type="PRINTS" id="PR00111">
    <property type="entry name" value="ABHYDROLASE"/>
</dbReference>
<dbReference type="EMBL" id="BAABAL010000007">
    <property type="protein sequence ID" value="GAA4003545.1"/>
    <property type="molecule type" value="Genomic_DNA"/>
</dbReference>
<evidence type="ECO:0000256" key="6">
    <source>
        <dbReference type="ARBA" id="ARBA00022670"/>
    </source>
</evidence>
<evidence type="ECO:0000256" key="4">
    <source>
        <dbReference type="ARBA" id="ARBA00022438"/>
    </source>
</evidence>
<evidence type="ECO:0000313" key="12">
    <source>
        <dbReference type="Proteomes" id="UP001501747"/>
    </source>
</evidence>
<evidence type="ECO:0000256" key="1">
    <source>
        <dbReference type="ARBA" id="ARBA00001585"/>
    </source>
</evidence>
<comment type="subcellular location">
    <subcellularLocation>
        <location evidence="2 8">Cytoplasm</location>
    </subcellularLocation>
</comment>
<dbReference type="InterPro" id="IPR005944">
    <property type="entry name" value="Pro_iminopeptidase"/>
</dbReference>
<dbReference type="PIRSF" id="PIRSF006431">
    <property type="entry name" value="Pept_S33"/>
    <property type="match status" value="1"/>
</dbReference>
<keyword evidence="6 8" id="KW-0645">Protease</keyword>
<dbReference type="SUPFAM" id="SSF53474">
    <property type="entry name" value="alpha/beta-Hydrolases"/>
    <property type="match status" value="1"/>
</dbReference>
<evidence type="ECO:0000256" key="8">
    <source>
        <dbReference type="PIRNR" id="PIRNR006431"/>
    </source>
</evidence>
<dbReference type="GO" id="GO:0004177">
    <property type="term" value="F:aminopeptidase activity"/>
    <property type="evidence" value="ECO:0007669"/>
    <property type="project" value="UniProtKB-KW"/>
</dbReference>
<dbReference type="PANTHER" id="PTHR43722:SF1">
    <property type="entry name" value="PROLINE IMINOPEPTIDASE"/>
    <property type="match status" value="1"/>
</dbReference>
<evidence type="ECO:0000259" key="10">
    <source>
        <dbReference type="Pfam" id="PF00561"/>
    </source>
</evidence>
<sequence>MLLHSVEDVVSHPEIEPYDHGMLDVGDGHHVYWEVCGNPNGKPAVVVHGGPGSGCRPRHRTYFDPEVYRVVLFDQRNCGRSAPHASEPVVDLSANTTDHLLRDMEQLREHLGIEKWLVFGGSWGAVLSVTYALRHPERVSEMVITAVATGRHSEIEWLIRGFGALAPEAYERFRAGVPDPGEDISAAYHRLLMDPDPAVHRKAAEDWCAWEDAIATVPPGRDVEHEPWEPRFQLAFARLVTHYFSNRCWVEDDELAREAHALKDIPGVIVHGQLDLSALAGNPWVLHNAWEGSELVIVERGAHGTGTTEAIVAAIDEFSP</sequence>
<dbReference type="Pfam" id="PF00561">
    <property type="entry name" value="Abhydrolase_1"/>
    <property type="match status" value="1"/>
</dbReference>
<dbReference type="InterPro" id="IPR000073">
    <property type="entry name" value="AB_hydrolase_1"/>
</dbReference>
<keyword evidence="4 8" id="KW-0031">Aminopeptidase</keyword>
<reference evidence="12" key="1">
    <citation type="journal article" date="2019" name="Int. J. Syst. Evol. Microbiol.">
        <title>The Global Catalogue of Microorganisms (GCM) 10K type strain sequencing project: providing services to taxonomists for standard genome sequencing and annotation.</title>
        <authorList>
            <consortium name="The Broad Institute Genomics Platform"/>
            <consortium name="The Broad Institute Genome Sequencing Center for Infectious Disease"/>
            <person name="Wu L."/>
            <person name="Ma J."/>
        </authorList>
    </citation>
    <scope>NUCLEOTIDE SEQUENCE [LARGE SCALE GENOMIC DNA]</scope>
    <source>
        <strain evidence="12">JCM 17342</strain>
    </source>
</reference>
<evidence type="ECO:0000256" key="2">
    <source>
        <dbReference type="ARBA" id="ARBA00004496"/>
    </source>
</evidence>
<organism evidence="11 12">
    <name type="scientific">Allokutzneria multivorans</name>
    <dbReference type="NCBI Taxonomy" id="1142134"/>
    <lineage>
        <taxon>Bacteria</taxon>
        <taxon>Bacillati</taxon>
        <taxon>Actinomycetota</taxon>
        <taxon>Actinomycetes</taxon>
        <taxon>Pseudonocardiales</taxon>
        <taxon>Pseudonocardiaceae</taxon>
        <taxon>Allokutzneria</taxon>
    </lineage>
</organism>
<dbReference type="Gene3D" id="3.40.50.1820">
    <property type="entry name" value="alpha/beta hydrolase"/>
    <property type="match status" value="1"/>
</dbReference>